<comment type="caution">
    <text evidence="2">The sequence shown here is derived from an EMBL/GenBank/DDBJ whole genome shotgun (WGS) entry which is preliminary data.</text>
</comment>
<dbReference type="RefSeq" id="WP_147788729.1">
    <property type="nucleotide sequence ID" value="NZ_RCNL01000002.1"/>
</dbReference>
<reference evidence="2 3" key="1">
    <citation type="submission" date="2018-10" db="EMBL/GenBank/DDBJ databases">
        <title>Draft genome sequence of Pantoea vagans isolated from corpses of the sugarcane aphid Melanaphis sacchari Zehntner.</title>
        <authorList>
            <person name="Toledo E."/>
            <person name="Pena G."/>
            <person name="Lozano L."/>
        </authorList>
    </citation>
    <scope>NUCLEOTIDE SEQUENCE [LARGE SCALE GENOMIC DNA]</scope>
    <source>
        <strain evidence="2 3">ET-90</strain>
    </source>
</reference>
<organism evidence="2 3">
    <name type="scientific">Pantoea vagans</name>
    <dbReference type="NCBI Taxonomy" id="470934"/>
    <lineage>
        <taxon>Bacteria</taxon>
        <taxon>Pseudomonadati</taxon>
        <taxon>Pseudomonadota</taxon>
        <taxon>Gammaproteobacteria</taxon>
        <taxon>Enterobacterales</taxon>
        <taxon>Erwiniaceae</taxon>
        <taxon>Pantoea</taxon>
    </lineage>
</organism>
<gene>
    <name evidence="2" type="ORF">D9O29_05750</name>
</gene>
<protein>
    <submittedName>
        <fullName evidence="2">Uncharacterized protein</fullName>
    </submittedName>
</protein>
<keyword evidence="3" id="KW-1185">Reference proteome</keyword>
<dbReference type="EMBL" id="RCNL01000002">
    <property type="protein sequence ID" value="TXL79774.1"/>
    <property type="molecule type" value="Genomic_DNA"/>
</dbReference>
<name>A0ABY3LI24_9GAMM</name>
<evidence type="ECO:0000313" key="2">
    <source>
        <dbReference type="EMBL" id="TXL79774.1"/>
    </source>
</evidence>
<evidence type="ECO:0000256" key="1">
    <source>
        <dbReference type="SAM" id="MobiDB-lite"/>
    </source>
</evidence>
<sequence length="290" mass="32360">MPIDLSIFPAKPTYSGKWWAISFEPIVGSGEKINAIIVVRGDDGKFSVNQSIRDEVLEAIYGTKSYAIKDMIMWVKRSLQSHLEVRKHLSDWSSPVSGFLVSKTSNALDDTLSGIAKQAMRLTASLGTLTLEAERDEEDDRPNQKQSEQWSRKIYDEALILNPRLADSFGSRIQLSSTKLHTKFGFYNDKYASNFGLLVPSRLSASISSIKAKVYDLESLTRSEMVLKPDVLDVIVGIPSFDDPTIPPKTLDSMRGHVDEMTELALRENINFITVNTAFQAAKRIVKIAA</sequence>
<accession>A0ABY3LI24</accession>
<dbReference type="Proteomes" id="UP000426772">
    <property type="component" value="Unassembled WGS sequence"/>
</dbReference>
<evidence type="ECO:0000313" key="3">
    <source>
        <dbReference type="Proteomes" id="UP000426772"/>
    </source>
</evidence>
<feature type="region of interest" description="Disordered" evidence="1">
    <location>
        <begin position="131"/>
        <end position="150"/>
    </location>
</feature>
<proteinExistence type="predicted"/>